<keyword evidence="3 7" id="KW-1133">Transmembrane helix</keyword>
<feature type="transmembrane region" description="Helical" evidence="7">
    <location>
        <begin position="31"/>
        <end position="52"/>
    </location>
</feature>
<sequence length="428" mass="47223">METPVGNEAGPPTTDQDVTPAFLAQSLQPNIYAACIVVTLAATSAVALRLLCRRLAKAYLWWDDWMIVAALTRGSTEAMAIHLFCKGEFFYDETNRPAGYRIDKEQSLIATQTIYFCAQALVKVSILLLYHRLFGVVEWFRIALCVAGALTIMWWIAAILDSIFQCVPVQAIWDKSIRDPKCQDVRASALGTGISNMILDIMFLIIPLPMIWKLQVTRKIKISLTGIFLLGAFVCATSAVRIHAIYKTDWTLTDPSWTGFGLGVWSTVESCCSVIAACLPTMRPLLTRAQAHTSHAKSTSTKSLRTLNFVSSGSKGGPLSPIWSPPSPSSPRKAPYQSLDEYLPDLENGDSSFGMKKSPRTWQNARFDSHATYANPSPGFGQDRPFHSTLRSEEFGKENPPLSLLEPRYVGPARFGRGGACLHEHDGV</sequence>
<evidence type="ECO:0000256" key="3">
    <source>
        <dbReference type="ARBA" id="ARBA00022989"/>
    </source>
</evidence>
<evidence type="ECO:0000313" key="9">
    <source>
        <dbReference type="EMBL" id="KAF6225737.1"/>
    </source>
</evidence>
<dbReference type="Pfam" id="PF20684">
    <property type="entry name" value="Fung_rhodopsin"/>
    <property type="match status" value="1"/>
</dbReference>
<comment type="similarity">
    <text evidence="5">Belongs to the SAT4 family.</text>
</comment>
<dbReference type="GeneID" id="59338134"/>
<keyword evidence="10" id="KW-1185">Reference proteome</keyword>
<comment type="subcellular location">
    <subcellularLocation>
        <location evidence="1">Membrane</location>
        <topology evidence="1">Multi-pass membrane protein</topology>
    </subcellularLocation>
</comment>
<feature type="domain" description="Rhodopsin" evidence="8">
    <location>
        <begin position="48"/>
        <end position="288"/>
    </location>
</feature>
<dbReference type="EMBL" id="JACCJB010000007">
    <property type="protein sequence ID" value="KAF6225737.1"/>
    <property type="molecule type" value="Genomic_DNA"/>
</dbReference>
<dbReference type="Proteomes" id="UP000593566">
    <property type="component" value="Unassembled WGS sequence"/>
</dbReference>
<name>A0A8H6CLK0_9LECA</name>
<evidence type="ECO:0000256" key="7">
    <source>
        <dbReference type="SAM" id="Phobius"/>
    </source>
</evidence>
<feature type="region of interest" description="Disordered" evidence="6">
    <location>
        <begin position="311"/>
        <end position="336"/>
    </location>
</feature>
<evidence type="ECO:0000256" key="5">
    <source>
        <dbReference type="ARBA" id="ARBA00038359"/>
    </source>
</evidence>
<organism evidence="9 10">
    <name type="scientific">Letharia lupina</name>
    <dbReference type="NCBI Taxonomy" id="560253"/>
    <lineage>
        <taxon>Eukaryota</taxon>
        <taxon>Fungi</taxon>
        <taxon>Dikarya</taxon>
        <taxon>Ascomycota</taxon>
        <taxon>Pezizomycotina</taxon>
        <taxon>Lecanoromycetes</taxon>
        <taxon>OSLEUM clade</taxon>
        <taxon>Lecanoromycetidae</taxon>
        <taxon>Lecanorales</taxon>
        <taxon>Lecanorineae</taxon>
        <taxon>Parmeliaceae</taxon>
        <taxon>Letharia</taxon>
    </lineage>
</organism>
<protein>
    <recommendedName>
        <fullName evidence="8">Rhodopsin domain-containing protein</fullName>
    </recommendedName>
</protein>
<dbReference type="GO" id="GO:0016020">
    <property type="term" value="C:membrane"/>
    <property type="evidence" value="ECO:0007669"/>
    <property type="project" value="UniProtKB-SubCell"/>
</dbReference>
<comment type="caution">
    <text evidence="9">The sequence shown here is derived from an EMBL/GenBank/DDBJ whole genome shotgun (WGS) entry which is preliminary data.</text>
</comment>
<dbReference type="PANTHER" id="PTHR33048:SF47">
    <property type="entry name" value="INTEGRAL MEMBRANE PROTEIN-RELATED"/>
    <property type="match status" value="1"/>
</dbReference>
<evidence type="ECO:0000256" key="1">
    <source>
        <dbReference type="ARBA" id="ARBA00004141"/>
    </source>
</evidence>
<feature type="transmembrane region" description="Helical" evidence="7">
    <location>
        <begin position="224"/>
        <end position="246"/>
    </location>
</feature>
<dbReference type="InterPro" id="IPR052337">
    <property type="entry name" value="SAT4-like"/>
</dbReference>
<dbReference type="InterPro" id="IPR049326">
    <property type="entry name" value="Rhodopsin_dom_fungi"/>
</dbReference>
<keyword evidence="2 7" id="KW-0812">Transmembrane</keyword>
<feature type="transmembrane region" description="Helical" evidence="7">
    <location>
        <begin position="194"/>
        <end position="212"/>
    </location>
</feature>
<evidence type="ECO:0000256" key="4">
    <source>
        <dbReference type="ARBA" id="ARBA00023136"/>
    </source>
</evidence>
<feature type="transmembrane region" description="Helical" evidence="7">
    <location>
        <begin position="258"/>
        <end position="279"/>
    </location>
</feature>
<feature type="transmembrane region" description="Helical" evidence="7">
    <location>
        <begin position="139"/>
        <end position="160"/>
    </location>
</feature>
<evidence type="ECO:0000256" key="2">
    <source>
        <dbReference type="ARBA" id="ARBA00022692"/>
    </source>
</evidence>
<evidence type="ECO:0000313" key="10">
    <source>
        <dbReference type="Proteomes" id="UP000593566"/>
    </source>
</evidence>
<evidence type="ECO:0000256" key="6">
    <source>
        <dbReference type="SAM" id="MobiDB-lite"/>
    </source>
</evidence>
<accession>A0A8H6CLK0</accession>
<dbReference type="RefSeq" id="XP_037154446.1">
    <property type="nucleotide sequence ID" value="XM_037300598.1"/>
</dbReference>
<gene>
    <name evidence="9" type="ORF">HO133_009739</name>
</gene>
<dbReference type="PANTHER" id="PTHR33048">
    <property type="entry name" value="PTH11-LIKE INTEGRAL MEMBRANE PROTEIN (AFU_ORTHOLOGUE AFUA_5G11245)"/>
    <property type="match status" value="1"/>
</dbReference>
<dbReference type="AlphaFoldDB" id="A0A8H6CLK0"/>
<evidence type="ECO:0000259" key="8">
    <source>
        <dbReference type="Pfam" id="PF20684"/>
    </source>
</evidence>
<reference evidence="9 10" key="1">
    <citation type="journal article" date="2020" name="Genomics">
        <title>Complete, high-quality genomes from long-read metagenomic sequencing of two wolf lichen thalli reveals enigmatic genome architecture.</title>
        <authorList>
            <person name="McKenzie S.K."/>
            <person name="Walston R.F."/>
            <person name="Allen J.L."/>
        </authorList>
    </citation>
    <scope>NUCLEOTIDE SEQUENCE [LARGE SCALE GENOMIC DNA]</scope>
    <source>
        <strain evidence="9">WasteWater1</strain>
    </source>
</reference>
<proteinExistence type="inferred from homology"/>
<keyword evidence="4 7" id="KW-0472">Membrane</keyword>